<dbReference type="Gene3D" id="3.40.630.30">
    <property type="match status" value="1"/>
</dbReference>
<dbReference type="RefSeq" id="WP_114823373.1">
    <property type="nucleotide sequence ID" value="NZ_QQSY01000001.1"/>
</dbReference>
<dbReference type="OrthoDB" id="9775804at2"/>
<keyword evidence="2" id="KW-0808">Transferase</keyword>
<dbReference type="GO" id="GO:0016747">
    <property type="term" value="F:acyltransferase activity, transferring groups other than amino-acyl groups"/>
    <property type="evidence" value="ECO:0007669"/>
    <property type="project" value="InterPro"/>
</dbReference>
<dbReference type="PANTHER" id="PTHR43233">
    <property type="entry name" value="FAMILY N-ACETYLTRANSFERASE, PUTATIVE (AFU_ORTHOLOGUE AFUA_6G03350)-RELATED"/>
    <property type="match status" value="1"/>
</dbReference>
<dbReference type="InterPro" id="IPR053144">
    <property type="entry name" value="Acetyltransferase_Butenolide"/>
</dbReference>
<feature type="domain" description="N-acetyltransferase" evidence="1">
    <location>
        <begin position="3"/>
        <end position="134"/>
    </location>
</feature>
<sequence length="134" mass="14146">MTAHLSLEIPGSDEYRALRVAAGLSAMSPEGAATGLPASWCSVCVREGGELIGMGRVVGDGGLFLWVVDIAVTPGRQGQGWGRRIMQALMDEVHARAPARTMVGLIADGTAHQLYEKFGFKLVAPAAQGMLLRL</sequence>
<dbReference type="AlphaFoldDB" id="A0A370KAG4"/>
<dbReference type="Pfam" id="PF13508">
    <property type="entry name" value="Acetyltransf_7"/>
    <property type="match status" value="1"/>
</dbReference>
<dbReference type="InterPro" id="IPR016181">
    <property type="entry name" value="Acyl_CoA_acyltransferase"/>
</dbReference>
<dbReference type="EMBL" id="QQSY01000001">
    <property type="protein sequence ID" value="RDI99636.1"/>
    <property type="molecule type" value="Genomic_DNA"/>
</dbReference>
<evidence type="ECO:0000313" key="3">
    <source>
        <dbReference type="Proteomes" id="UP000254711"/>
    </source>
</evidence>
<dbReference type="SUPFAM" id="SSF55729">
    <property type="entry name" value="Acyl-CoA N-acyltransferases (Nat)"/>
    <property type="match status" value="1"/>
</dbReference>
<evidence type="ECO:0000259" key="1">
    <source>
        <dbReference type="PROSITE" id="PS51186"/>
    </source>
</evidence>
<evidence type="ECO:0000313" key="2">
    <source>
        <dbReference type="EMBL" id="RDI99636.1"/>
    </source>
</evidence>
<dbReference type="CDD" id="cd04301">
    <property type="entry name" value="NAT_SF"/>
    <property type="match status" value="1"/>
</dbReference>
<gene>
    <name evidence="2" type="ORF">DVT68_01960</name>
</gene>
<reference evidence="2 3" key="1">
    <citation type="submission" date="2018-07" db="EMBL/GenBank/DDBJ databases">
        <title>Dyella solisilvae sp. nov., isolated from the pine and broad-leaved mixed forest soil.</title>
        <authorList>
            <person name="Gao Z."/>
            <person name="Qiu L."/>
        </authorList>
    </citation>
    <scope>NUCLEOTIDE SEQUENCE [LARGE SCALE GENOMIC DNA]</scope>
    <source>
        <strain evidence="2 3">DHG54</strain>
    </source>
</reference>
<proteinExistence type="predicted"/>
<comment type="caution">
    <text evidence="2">The sequence shown here is derived from an EMBL/GenBank/DDBJ whole genome shotgun (WGS) entry which is preliminary data.</text>
</comment>
<dbReference type="PANTHER" id="PTHR43233:SF1">
    <property type="entry name" value="FAMILY N-ACETYLTRANSFERASE, PUTATIVE (AFU_ORTHOLOGUE AFUA_6G03350)-RELATED"/>
    <property type="match status" value="1"/>
</dbReference>
<dbReference type="InterPro" id="IPR000182">
    <property type="entry name" value="GNAT_dom"/>
</dbReference>
<protein>
    <submittedName>
        <fullName evidence="2">N-acetyltransferase</fullName>
    </submittedName>
</protein>
<dbReference type="PROSITE" id="PS51186">
    <property type="entry name" value="GNAT"/>
    <property type="match status" value="1"/>
</dbReference>
<keyword evidence="3" id="KW-1185">Reference proteome</keyword>
<accession>A0A370KAG4</accession>
<dbReference type="Proteomes" id="UP000254711">
    <property type="component" value="Unassembled WGS sequence"/>
</dbReference>
<organism evidence="2 3">
    <name type="scientific">Dyella solisilvae</name>
    <dbReference type="NCBI Taxonomy" id="1920168"/>
    <lineage>
        <taxon>Bacteria</taxon>
        <taxon>Pseudomonadati</taxon>
        <taxon>Pseudomonadota</taxon>
        <taxon>Gammaproteobacteria</taxon>
        <taxon>Lysobacterales</taxon>
        <taxon>Rhodanobacteraceae</taxon>
        <taxon>Dyella</taxon>
    </lineage>
</organism>
<name>A0A370KAG4_9GAMM</name>